<comment type="caution">
    <text evidence="1">The sequence shown here is derived from an EMBL/GenBank/DDBJ whole genome shotgun (WGS) entry which is preliminary data.</text>
</comment>
<evidence type="ECO:0000313" key="1">
    <source>
        <dbReference type="EMBL" id="CAI6356273.1"/>
    </source>
</evidence>
<organism evidence="1 2">
    <name type="scientific">Macrosiphum euphorbiae</name>
    <name type="common">potato aphid</name>
    <dbReference type="NCBI Taxonomy" id="13131"/>
    <lineage>
        <taxon>Eukaryota</taxon>
        <taxon>Metazoa</taxon>
        <taxon>Ecdysozoa</taxon>
        <taxon>Arthropoda</taxon>
        <taxon>Hexapoda</taxon>
        <taxon>Insecta</taxon>
        <taxon>Pterygota</taxon>
        <taxon>Neoptera</taxon>
        <taxon>Paraneoptera</taxon>
        <taxon>Hemiptera</taxon>
        <taxon>Sternorrhyncha</taxon>
        <taxon>Aphidomorpha</taxon>
        <taxon>Aphidoidea</taxon>
        <taxon>Aphididae</taxon>
        <taxon>Macrosiphini</taxon>
        <taxon>Macrosiphum</taxon>
    </lineage>
</organism>
<accession>A0AAV0WKF8</accession>
<dbReference type="SUPFAM" id="SSF53098">
    <property type="entry name" value="Ribonuclease H-like"/>
    <property type="match status" value="1"/>
</dbReference>
<dbReference type="InterPro" id="IPR012337">
    <property type="entry name" value="RNaseH-like_sf"/>
</dbReference>
<keyword evidence="2" id="KW-1185">Reference proteome</keyword>
<evidence type="ECO:0000313" key="2">
    <source>
        <dbReference type="Proteomes" id="UP001160148"/>
    </source>
</evidence>
<protein>
    <recommendedName>
        <fullName evidence="3">Transposase</fullName>
    </recommendedName>
</protein>
<reference evidence="1 2" key="1">
    <citation type="submission" date="2023-01" db="EMBL/GenBank/DDBJ databases">
        <authorList>
            <person name="Whitehead M."/>
        </authorList>
    </citation>
    <scope>NUCLEOTIDE SEQUENCE [LARGE SCALE GENOMIC DNA]</scope>
</reference>
<name>A0AAV0WKF8_9HEMI</name>
<evidence type="ECO:0008006" key="3">
    <source>
        <dbReference type="Google" id="ProtNLM"/>
    </source>
</evidence>
<proteinExistence type="predicted"/>
<sequence length="131" mass="15421">MSGVFSGVQKRVSDIVPHAVYIHCHVHRLNLCLIQTIQNNSVVVNFFDTVQSLYKYLMNGHTRYELFMKIQADKKLQEIHLERLVESRWSYWHTSLKKILLRYTEIKDVLEVLTVQDDQTARAIGLLEEFS</sequence>
<dbReference type="Proteomes" id="UP001160148">
    <property type="component" value="Unassembled WGS sequence"/>
</dbReference>
<dbReference type="AlphaFoldDB" id="A0AAV0WKF8"/>
<gene>
    <name evidence="1" type="ORF">MEUPH1_LOCUS12023</name>
</gene>
<dbReference type="EMBL" id="CARXXK010000002">
    <property type="protein sequence ID" value="CAI6356273.1"/>
    <property type="molecule type" value="Genomic_DNA"/>
</dbReference>